<comment type="caution">
    <text evidence="2">The sequence shown here is derived from an EMBL/GenBank/DDBJ whole genome shotgun (WGS) entry which is preliminary data.</text>
</comment>
<evidence type="ECO:0000313" key="2">
    <source>
        <dbReference type="EMBL" id="OSC24128.1"/>
    </source>
</evidence>
<sequence length="377" mass="39652">MTAAVAAPTVRRRRVWGWTLLAVIALSVLLIAGMVVTAPHPGGRMNPDATEEQGAHALVALLRDQGVSVEVADDVDAVEAATGPDTLLLIAETWRIHDPDLLARLAATDGDRLLVEPTPRALAALAPELTRGHPTSGVTDPGCALPAAVRAGAVDWGRAATYRPRSDETDPDICYDGALVRYDAAGHTVTVAGNADVLINGGLLKEGNAALAMNLAGQQPRVIWYAPQQTVGITTDTRSTAELIPAAVPWVVAQLVLTVVLVALWKGRRLGAPVIETLPVVVRASETVEGRGRLYRAQRARDRAAATLRTATLQRLLPRLGLDPTASAATVTATVTHRSGLEPQQVGALLFGAAPATDADLLDLARALDDIEGWVTH</sequence>
<dbReference type="EMBL" id="NCXO01000082">
    <property type="protein sequence ID" value="OSC24128.1"/>
    <property type="molecule type" value="Genomic_DNA"/>
</dbReference>
<reference evidence="2 3" key="1">
    <citation type="submission" date="2017-04" db="EMBL/GenBank/DDBJ databases">
        <title>The new phylogeny of genus Mycobacterium.</title>
        <authorList>
            <person name="Tortoli E."/>
            <person name="Trovato A."/>
            <person name="Cirillo D.M."/>
        </authorList>
    </citation>
    <scope>NUCLEOTIDE SEQUENCE [LARGE SCALE GENOMIC DNA]</scope>
    <source>
        <strain evidence="2 3">KCTC 19819</strain>
    </source>
</reference>
<dbReference type="OrthoDB" id="5241668at2"/>
<dbReference type="InterPro" id="IPR025646">
    <property type="entry name" value="DUF4350"/>
</dbReference>
<keyword evidence="3" id="KW-1185">Reference proteome</keyword>
<protein>
    <recommendedName>
        <fullName evidence="1">DUF4350 domain-containing protein</fullName>
    </recommendedName>
</protein>
<dbReference type="Pfam" id="PF14258">
    <property type="entry name" value="DUF4350"/>
    <property type="match status" value="1"/>
</dbReference>
<proteinExistence type="predicted"/>
<organism evidence="2 3">
    <name type="scientific">Mycolicibacillus koreensis</name>
    <dbReference type="NCBI Taxonomy" id="1069220"/>
    <lineage>
        <taxon>Bacteria</taxon>
        <taxon>Bacillati</taxon>
        <taxon>Actinomycetota</taxon>
        <taxon>Actinomycetes</taxon>
        <taxon>Mycobacteriales</taxon>
        <taxon>Mycobacteriaceae</taxon>
        <taxon>Mycolicibacillus</taxon>
    </lineage>
</organism>
<evidence type="ECO:0000259" key="1">
    <source>
        <dbReference type="Pfam" id="PF14258"/>
    </source>
</evidence>
<gene>
    <name evidence="2" type="ORF">B8W67_19665</name>
</gene>
<dbReference type="Proteomes" id="UP000193577">
    <property type="component" value="Unassembled WGS sequence"/>
</dbReference>
<feature type="domain" description="DUF4350" evidence="1">
    <location>
        <begin position="48"/>
        <end position="215"/>
    </location>
</feature>
<dbReference type="RefSeq" id="WP_085305844.1">
    <property type="nucleotide sequence ID" value="NZ_AP022594.1"/>
</dbReference>
<accession>A0A7I7SGH5</accession>
<name>A0A7I7SGH5_9MYCO</name>
<dbReference type="AlphaFoldDB" id="A0A7I7SGH5"/>
<evidence type="ECO:0000313" key="3">
    <source>
        <dbReference type="Proteomes" id="UP000193577"/>
    </source>
</evidence>